<dbReference type="Proteomes" id="UP000472276">
    <property type="component" value="Unassembled WGS sequence"/>
</dbReference>
<dbReference type="AlphaFoldDB" id="A0A668UF04"/>
<protein>
    <recommendedName>
        <fullName evidence="3">Rieske domain-containing protein</fullName>
    </recommendedName>
</protein>
<name>A0A668UF04_OREAU</name>
<dbReference type="GO" id="GO:0005737">
    <property type="term" value="C:cytoplasm"/>
    <property type="evidence" value="ECO:0007669"/>
    <property type="project" value="TreeGrafter"/>
</dbReference>
<evidence type="ECO:0000313" key="2">
    <source>
        <dbReference type="Proteomes" id="UP000472276"/>
    </source>
</evidence>
<keyword evidence="2" id="KW-1185">Reference proteome</keyword>
<organism evidence="1 2">
    <name type="scientific">Oreochromis aureus</name>
    <name type="common">Israeli tilapia</name>
    <name type="synonym">Chromis aureus</name>
    <dbReference type="NCBI Taxonomy" id="47969"/>
    <lineage>
        <taxon>Eukaryota</taxon>
        <taxon>Metazoa</taxon>
        <taxon>Chordata</taxon>
        <taxon>Craniata</taxon>
        <taxon>Vertebrata</taxon>
        <taxon>Euteleostomi</taxon>
        <taxon>Actinopterygii</taxon>
        <taxon>Neopterygii</taxon>
        <taxon>Teleostei</taxon>
        <taxon>Neoteleostei</taxon>
        <taxon>Acanthomorphata</taxon>
        <taxon>Ovalentaria</taxon>
        <taxon>Cichlomorphae</taxon>
        <taxon>Cichliformes</taxon>
        <taxon>Cichlidae</taxon>
        <taxon>African cichlids</taxon>
        <taxon>Pseudocrenilabrinae</taxon>
        <taxon>Oreochromini</taxon>
        <taxon>Oreochromis</taxon>
    </lineage>
</organism>
<accession>A0A668UF04</accession>
<dbReference type="GO" id="GO:0046381">
    <property type="term" value="P:CMP-N-acetylneuraminate metabolic process"/>
    <property type="evidence" value="ECO:0007669"/>
    <property type="project" value="TreeGrafter"/>
</dbReference>
<reference evidence="1" key="2">
    <citation type="submission" date="2025-09" db="UniProtKB">
        <authorList>
            <consortium name="Ensembl"/>
        </authorList>
    </citation>
    <scope>IDENTIFICATION</scope>
</reference>
<dbReference type="PANTHER" id="PTHR46522">
    <property type="entry name" value="CYTIDINE MONOPHOSPHATE-N-ACETYLNEURAMINIC ACID HYDROXYLASE"/>
    <property type="match status" value="1"/>
</dbReference>
<dbReference type="GO" id="GO:0030338">
    <property type="term" value="F:CMP-N-acetylneuraminate monooxygenase activity"/>
    <property type="evidence" value="ECO:0007669"/>
    <property type="project" value="TreeGrafter"/>
</dbReference>
<dbReference type="InterPro" id="IPR027033">
    <property type="entry name" value="Cnh"/>
</dbReference>
<dbReference type="Ensembl" id="ENSOABT00000037990.2">
    <property type="protein sequence ID" value="ENSOABP00000036971.2"/>
    <property type="gene ID" value="ENSOABG00000016965.2"/>
</dbReference>
<proteinExistence type="predicted"/>
<sequence>MITEGFQLGHLGARPLCEQSTRISLSSCRTSFNRVETELVLLSLDAEAVGSLKEGVNFKKSPEDGKCYIIFKSNNDFKACKNQCKHQGGLFIKDIEDLDGM</sequence>
<dbReference type="PANTHER" id="PTHR46522:SF1">
    <property type="entry name" value="INACTIVE CYTIDINE MONOPHOSPHATE-N-ACETYLNEURAMINIC ACID HYDROXYLASE"/>
    <property type="match status" value="1"/>
</dbReference>
<dbReference type="OMA" id="RNCHHME"/>
<evidence type="ECO:0008006" key="3">
    <source>
        <dbReference type="Google" id="ProtNLM"/>
    </source>
</evidence>
<evidence type="ECO:0000313" key="1">
    <source>
        <dbReference type="Ensembl" id="ENSOABP00000036971.2"/>
    </source>
</evidence>
<reference evidence="1" key="1">
    <citation type="submission" date="2025-08" db="UniProtKB">
        <authorList>
            <consortium name="Ensembl"/>
        </authorList>
    </citation>
    <scope>IDENTIFICATION</scope>
</reference>